<dbReference type="InterPro" id="IPR018490">
    <property type="entry name" value="cNMP-bd_dom_sf"/>
</dbReference>
<dbReference type="RefSeq" id="WP_142903707.1">
    <property type="nucleotide sequence ID" value="NZ_ML660090.1"/>
</dbReference>
<feature type="domain" description="Cyclic nucleotide-binding" evidence="1">
    <location>
        <begin position="26"/>
        <end position="113"/>
    </location>
</feature>
<proteinExistence type="predicted"/>
<dbReference type="Pfam" id="PF00027">
    <property type="entry name" value="cNMP_binding"/>
    <property type="match status" value="1"/>
</dbReference>
<dbReference type="OrthoDB" id="9798104at2"/>
<dbReference type="InterPro" id="IPR000595">
    <property type="entry name" value="cNMP-bd_dom"/>
</dbReference>
<evidence type="ECO:0000313" key="2">
    <source>
        <dbReference type="EMBL" id="TQV82691.1"/>
    </source>
</evidence>
<organism evidence="2 3">
    <name type="scientific">Exilibacterium tricleocarpae</name>
    <dbReference type="NCBI Taxonomy" id="2591008"/>
    <lineage>
        <taxon>Bacteria</taxon>
        <taxon>Pseudomonadati</taxon>
        <taxon>Pseudomonadota</taxon>
        <taxon>Gammaproteobacteria</taxon>
        <taxon>Cellvibrionales</taxon>
        <taxon>Cellvibrionaceae</taxon>
        <taxon>Exilibacterium</taxon>
    </lineage>
</organism>
<dbReference type="Gene3D" id="2.60.120.10">
    <property type="entry name" value="Jelly Rolls"/>
    <property type="match status" value="1"/>
</dbReference>
<evidence type="ECO:0000313" key="3">
    <source>
        <dbReference type="Proteomes" id="UP000319732"/>
    </source>
</evidence>
<reference evidence="2 3" key="1">
    <citation type="submission" date="2019-06" db="EMBL/GenBank/DDBJ databases">
        <title>Whole genome sequence for Cellvibrionaceae sp. R142.</title>
        <authorList>
            <person name="Wang G."/>
        </authorList>
    </citation>
    <scope>NUCLEOTIDE SEQUENCE [LARGE SCALE GENOMIC DNA]</scope>
    <source>
        <strain evidence="2 3">R142</strain>
    </source>
</reference>
<sequence length="194" mass="21860">MTPAGTAIHQFLARWDIHNPALVEALVDCAKPASYEKASVILRAGDPATHVGIIRRGLVRYYYSSADGKFWNKAFYTEGDLITAASAGLTNSPSPFTIEALEPTDIVLMPYDRLAELQQSFAELGELVARMITHAFIRNERREAMLLTKNAEQRFQRLLTEEAHLFRRVPQFHLASYIGIDAVSLSRIKRKLEN</sequence>
<comment type="caution">
    <text evidence="2">The sequence shown here is derived from an EMBL/GenBank/DDBJ whole genome shotgun (WGS) entry which is preliminary data.</text>
</comment>
<accession>A0A545TZQ0</accession>
<keyword evidence="3" id="KW-1185">Reference proteome</keyword>
<dbReference type="EMBL" id="VHSG01000007">
    <property type="protein sequence ID" value="TQV82691.1"/>
    <property type="molecule type" value="Genomic_DNA"/>
</dbReference>
<protein>
    <submittedName>
        <fullName evidence="2">Crp/Fnr family transcriptional regulator</fullName>
    </submittedName>
</protein>
<dbReference type="AlphaFoldDB" id="A0A545TZQ0"/>
<dbReference type="SUPFAM" id="SSF51206">
    <property type="entry name" value="cAMP-binding domain-like"/>
    <property type="match status" value="1"/>
</dbReference>
<dbReference type="CDD" id="cd00038">
    <property type="entry name" value="CAP_ED"/>
    <property type="match status" value="1"/>
</dbReference>
<dbReference type="Proteomes" id="UP000319732">
    <property type="component" value="Unassembled WGS sequence"/>
</dbReference>
<dbReference type="SMART" id="SM00100">
    <property type="entry name" value="cNMP"/>
    <property type="match status" value="1"/>
</dbReference>
<gene>
    <name evidence="2" type="ORF">FKG94_08170</name>
</gene>
<evidence type="ECO:0000259" key="1">
    <source>
        <dbReference type="PROSITE" id="PS50042"/>
    </source>
</evidence>
<dbReference type="InterPro" id="IPR014710">
    <property type="entry name" value="RmlC-like_jellyroll"/>
</dbReference>
<dbReference type="PROSITE" id="PS50042">
    <property type="entry name" value="CNMP_BINDING_3"/>
    <property type="match status" value="1"/>
</dbReference>
<name>A0A545TZQ0_9GAMM</name>